<dbReference type="PANTHER" id="PTHR35093">
    <property type="entry name" value="OUTER MEMBRANE PROTEIN NMB0088-RELATED"/>
    <property type="match status" value="1"/>
</dbReference>
<evidence type="ECO:0000313" key="9">
    <source>
        <dbReference type="Proteomes" id="UP000256779"/>
    </source>
</evidence>
<keyword evidence="5" id="KW-0732">Signal</keyword>
<dbReference type="Proteomes" id="UP000256779">
    <property type="component" value="Unassembled WGS sequence"/>
</dbReference>
<comment type="caution">
    <text evidence="8">The sequence shown here is derived from an EMBL/GenBank/DDBJ whole genome shotgun (WGS) entry which is preliminary data.</text>
</comment>
<dbReference type="Gene3D" id="2.40.160.60">
    <property type="entry name" value="Outer membrane protein transport protein (OMPP1/FadL/TodX)"/>
    <property type="match status" value="1"/>
</dbReference>
<proteinExistence type="inferred from homology"/>
<keyword evidence="9" id="KW-1185">Reference proteome</keyword>
<dbReference type="PANTHER" id="PTHR35093:SF8">
    <property type="entry name" value="OUTER MEMBRANE PROTEIN NMB0088-RELATED"/>
    <property type="match status" value="1"/>
</dbReference>
<comment type="subcellular location">
    <subcellularLocation>
        <location evidence="1">Cell outer membrane</location>
        <topology evidence="1">Multi-pass membrane protein</topology>
    </subcellularLocation>
</comment>
<evidence type="ECO:0000256" key="1">
    <source>
        <dbReference type="ARBA" id="ARBA00004571"/>
    </source>
</evidence>
<dbReference type="EMBL" id="QREG01000001">
    <property type="protein sequence ID" value="REE06001.1"/>
    <property type="molecule type" value="Genomic_DNA"/>
</dbReference>
<dbReference type="OrthoDB" id="9765571at2"/>
<dbReference type="GO" id="GO:0015483">
    <property type="term" value="F:long-chain fatty acid transporting porin activity"/>
    <property type="evidence" value="ECO:0007669"/>
    <property type="project" value="TreeGrafter"/>
</dbReference>
<evidence type="ECO:0000256" key="3">
    <source>
        <dbReference type="ARBA" id="ARBA00022452"/>
    </source>
</evidence>
<keyword evidence="3" id="KW-1134">Transmembrane beta strand</keyword>
<dbReference type="SUPFAM" id="SSF56935">
    <property type="entry name" value="Porins"/>
    <property type="match status" value="1"/>
</dbReference>
<evidence type="ECO:0000256" key="6">
    <source>
        <dbReference type="ARBA" id="ARBA00023136"/>
    </source>
</evidence>
<name>A0A3D9LHV5_MARFU</name>
<accession>A0A3D9LHV5</accession>
<reference evidence="8 9" key="1">
    <citation type="submission" date="2018-07" db="EMBL/GenBank/DDBJ databases">
        <title>Genomic Encyclopedia of Type Strains, Phase IV (KMG-IV): sequencing the most valuable type-strain genomes for metagenomic binning, comparative biology and taxonomic classification.</title>
        <authorList>
            <person name="Goeker M."/>
        </authorList>
    </citation>
    <scope>NUCLEOTIDE SEQUENCE [LARGE SCALE GENOMIC DNA]</scope>
    <source>
        <strain evidence="8 9">DSM 4134</strain>
    </source>
</reference>
<evidence type="ECO:0000256" key="4">
    <source>
        <dbReference type="ARBA" id="ARBA00022692"/>
    </source>
</evidence>
<sequence length="529" mass="57971">MNKIIIMILAGIGVLLLEVSAQSDAALGYYKDVLLLGQGGSSYGGSARMQAIGAQSALGADLSSAMANPAGLGFFNRSVVSFTPSVNFQTADATYIGQSNTTFRNSFNFSNMGVAFNTNKGEYTNEKFKGGTFSITFHRVNTFNSELFYSGRNPNNSVTDSFVEDLNAGFEGGQLDYAFGQFLVENADGYVYDINPGAQSYIYPEGDFDGYTSLVGSRSVDQYMPRQTEKIVRSGGQNVLNFAWGGNFDDKVYFGGGIGFESVNYSEKKTYQENDFRDQNGDPDDLLYGIEIVDELRIEGSGIGFTGGFIVRPAAFMTVGVSYKSPVYYSLNDESGFTFSTDYNENYSYYDGTNSEGDSLYYDLGYFSESSDLLTSQYNIRTPAKVTTGLAFFIGKSGFISADLDFVDYASAQIRSSDFTTIGDNQAIRDVYQNTVNYRVGGEYRFDIFRLRAGYAGYGDPFSDSDVDGSSKQLSFGAGIRTRDYFIDFSVVNRKSQMQIAPYFVSEDTPQAAVDSKMATISATVGFNF</sequence>
<gene>
    <name evidence="8" type="ORF">C7460_101520</name>
</gene>
<keyword evidence="4" id="KW-0812">Transmembrane</keyword>
<organism evidence="8 9">
    <name type="scientific">Marinoscillum furvescens DSM 4134</name>
    <dbReference type="NCBI Taxonomy" id="1122208"/>
    <lineage>
        <taxon>Bacteria</taxon>
        <taxon>Pseudomonadati</taxon>
        <taxon>Bacteroidota</taxon>
        <taxon>Cytophagia</taxon>
        <taxon>Cytophagales</taxon>
        <taxon>Reichenbachiellaceae</taxon>
        <taxon>Marinoscillum</taxon>
    </lineage>
</organism>
<evidence type="ECO:0000313" key="8">
    <source>
        <dbReference type="EMBL" id="REE06001.1"/>
    </source>
</evidence>
<evidence type="ECO:0000256" key="7">
    <source>
        <dbReference type="ARBA" id="ARBA00023237"/>
    </source>
</evidence>
<evidence type="ECO:0000256" key="2">
    <source>
        <dbReference type="ARBA" id="ARBA00008163"/>
    </source>
</evidence>
<evidence type="ECO:0000256" key="5">
    <source>
        <dbReference type="ARBA" id="ARBA00022729"/>
    </source>
</evidence>
<keyword evidence="7" id="KW-0998">Cell outer membrane</keyword>
<dbReference type="AlphaFoldDB" id="A0A3D9LHV5"/>
<dbReference type="InterPro" id="IPR005017">
    <property type="entry name" value="OMPP1/FadL/TodX"/>
</dbReference>
<dbReference type="GO" id="GO:0009279">
    <property type="term" value="C:cell outer membrane"/>
    <property type="evidence" value="ECO:0007669"/>
    <property type="project" value="UniProtKB-SubCell"/>
</dbReference>
<keyword evidence="6" id="KW-0472">Membrane</keyword>
<comment type="similarity">
    <text evidence="2">Belongs to the OmpP1/FadL family.</text>
</comment>
<dbReference type="RefSeq" id="WP_115866490.1">
    <property type="nucleotide sequence ID" value="NZ_QREG01000001.1"/>
</dbReference>
<protein>
    <submittedName>
        <fullName evidence="8">Outer membrane protein transport protein (OMPP1/FadL/TodX)</fullName>
    </submittedName>
</protein>